<dbReference type="Gene3D" id="1.10.287.470">
    <property type="entry name" value="Helix hairpin bin"/>
    <property type="match status" value="2"/>
</dbReference>
<sequence>MSELTAQTQDRSAITQRRNKLLIGFVGALAVIAALIAAYWIFYGSRFVSTDNAYAAVEIAQVTPSVSGTIAEVRVKDTQAVKTGDILVVIDPTDARLNLAQAEAELGRAIRRVKGYVANDLGLGAQVAAREAEEKRAAAQLESAVADFERASIDLKRREALITSGSVSGDELTRAQSTYATAKASLAAAKASASQAQANRTATLGSKEANAVLIAGVAEENNPEIALARAKRDQAAIDLERTVIRSPVDGVVAKRQVQLGQRVQAGTTLLSVVPIQEMHVDANFKEGQLEKVRIGQVATVTADIYGSSVTYHGVVEGFSAGSGSAFAAIPAQNATGNWIKVVQRLPIRIRLNADELQANPLKAGLSMAVRIDTSKLAN</sequence>
<accession>A0A495WGK1</accession>
<protein>
    <submittedName>
        <fullName evidence="7">Membrane fusion protein (Multidrug efflux system)</fullName>
    </submittedName>
</protein>
<keyword evidence="3" id="KW-0812">Transmembrane</keyword>
<dbReference type="Gene3D" id="2.40.50.100">
    <property type="match status" value="1"/>
</dbReference>
<dbReference type="Pfam" id="PF25917">
    <property type="entry name" value="BSH_RND"/>
    <property type="match status" value="1"/>
</dbReference>
<dbReference type="PANTHER" id="PTHR30386:SF19">
    <property type="entry name" value="MULTIDRUG EXPORT PROTEIN EMRA-RELATED"/>
    <property type="match status" value="1"/>
</dbReference>
<organism evidence="7 8">
    <name type="scientific">Azonexus fungiphilus</name>
    <dbReference type="NCBI Taxonomy" id="146940"/>
    <lineage>
        <taxon>Bacteria</taxon>
        <taxon>Pseudomonadati</taxon>
        <taxon>Pseudomonadota</taxon>
        <taxon>Betaproteobacteria</taxon>
        <taxon>Rhodocyclales</taxon>
        <taxon>Azonexaceae</taxon>
        <taxon>Azonexus</taxon>
    </lineage>
</organism>
<comment type="caution">
    <text evidence="7">The sequence shown here is derived from an EMBL/GenBank/DDBJ whole genome shotgun (WGS) entry which is preliminary data.</text>
</comment>
<dbReference type="Proteomes" id="UP000270626">
    <property type="component" value="Unassembled WGS sequence"/>
</dbReference>
<dbReference type="SUPFAM" id="SSF111369">
    <property type="entry name" value="HlyD-like secretion proteins"/>
    <property type="match status" value="2"/>
</dbReference>
<dbReference type="AlphaFoldDB" id="A0A495WGK1"/>
<dbReference type="EMBL" id="RBXP01000011">
    <property type="protein sequence ID" value="RKT60831.1"/>
    <property type="molecule type" value="Genomic_DNA"/>
</dbReference>
<feature type="domain" description="Multidrug resistance protein MdtA-like barrel-sandwich hybrid" evidence="5">
    <location>
        <begin position="59"/>
        <end position="273"/>
    </location>
</feature>
<feature type="transmembrane region" description="Helical" evidence="3">
    <location>
        <begin position="21"/>
        <end position="42"/>
    </location>
</feature>
<dbReference type="InterPro" id="IPR050739">
    <property type="entry name" value="MFP"/>
</dbReference>
<reference evidence="7 8" key="1">
    <citation type="submission" date="2018-10" db="EMBL/GenBank/DDBJ databases">
        <title>Genomic Encyclopedia of Type Strains, Phase IV (KMG-IV): sequencing the most valuable type-strain genomes for metagenomic binning, comparative biology and taxonomic classification.</title>
        <authorList>
            <person name="Goeker M."/>
        </authorList>
    </citation>
    <scope>NUCLEOTIDE SEQUENCE [LARGE SCALE GENOMIC DNA]</scope>
    <source>
        <strain evidence="7 8">DSM 23841</strain>
    </source>
</reference>
<keyword evidence="8" id="KW-1185">Reference proteome</keyword>
<feature type="domain" description="Multidrug resistance protein MdtA-like alpha-helical hairpin" evidence="4">
    <location>
        <begin position="134"/>
        <end position="199"/>
    </location>
</feature>
<dbReference type="OrthoDB" id="9811754at2"/>
<dbReference type="Pfam" id="PF25963">
    <property type="entry name" value="Beta-barrel_AAEA"/>
    <property type="match status" value="1"/>
</dbReference>
<evidence type="ECO:0000259" key="4">
    <source>
        <dbReference type="Pfam" id="PF25876"/>
    </source>
</evidence>
<dbReference type="RefSeq" id="WP_121457325.1">
    <property type="nucleotide sequence ID" value="NZ_RBXP01000011.1"/>
</dbReference>
<keyword evidence="3" id="KW-0472">Membrane</keyword>
<evidence type="ECO:0000259" key="5">
    <source>
        <dbReference type="Pfam" id="PF25917"/>
    </source>
</evidence>
<evidence type="ECO:0000313" key="8">
    <source>
        <dbReference type="Proteomes" id="UP000270626"/>
    </source>
</evidence>
<gene>
    <name evidence="7" type="ORF">DFR40_0978</name>
</gene>
<feature type="domain" description="p-hydroxybenzoic acid efflux pump subunit AaeA-like beta-barrel" evidence="6">
    <location>
        <begin position="279"/>
        <end position="371"/>
    </location>
</feature>
<evidence type="ECO:0000256" key="2">
    <source>
        <dbReference type="SAM" id="Coils"/>
    </source>
</evidence>
<dbReference type="InterPro" id="IPR058624">
    <property type="entry name" value="MdtA-like_HH"/>
</dbReference>
<evidence type="ECO:0000256" key="3">
    <source>
        <dbReference type="SAM" id="Phobius"/>
    </source>
</evidence>
<dbReference type="PANTHER" id="PTHR30386">
    <property type="entry name" value="MEMBRANE FUSION SUBUNIT OF EMRAB-TOLC MULTIDRUG EFFLUX PUMP"/>
    <property type="match status" value="1"/>
</dbReference>
<dbReference type="Gene3D" id="2.40.30.170">
    <property type="match status" value="1"/>
</dbReference>
<proteinExistence type="predicted"/>
<dbReference type="PRINTS" id="PR01490">
    <property type="entry name" value="RTXTOXIND"/>
</dbReference>
<dbReference type="InterPro" id="IPR058625">
    <property type="entry name" value="MdtA-like_BSH"/>
</dbReference>
<evidence type="ECO:0000313" key="7">
    <source>
        <dbReference type="EMBL" id="RKT60831.1"/>
    </source>
</evidence>
<keyword evidence="2" id="KW-0175">Coiled coil</keyword>
<comment type="subcellular location">
    <subcellularLocation>
        <location evidence="1">Cell envelope</location>
    </subcellularLocation>
</comment>
<feature type="coiled-coil region" evidence="2">
    <location>
        <begin position="99"/>
        <end position="158"/>
    </location>
</feature>
<dbReference type="GO" id="GO:0030313">
    <property type="term" value="C:cell envelope"/>
    <property type="evidence" value="ECO:0007669"/>
    <property type="project" value="UniProtKB-SubCell"/>
</dbReference>
<dbReference type="Pfam" id="PF25876">
    <property type="entry name" value="HH_MFP_RND"/>
    <property type="match status" value="1"/>
</dbReference>
<dbReference type="GO" id="GO:0055085">
    <property type="term" value="P:transmembrane transport"/>
    <property type="evidence" value="ECO:0007669"/>
    <property type="project" value="InterPro"/>
</dbReference>
<evidence type="ECO:0000256" key="1">
    <source>
        <dbReference type="ARBA" id="ARBA00004196"/>
    </source>
</evidence>
<dbReference type="InterPro" id="IPR058634">
    <property type="entry name" value="AaeA-lik-b-barrel"/>
</dbReference>
<name>A0A495WGK1_9RHOO</name>
<evidence type="ECO:0000259" key="6">
    <source>
        <dbReference type="Pfam" id="PF25963"/>
    </source>
</evidence>
<keyword evidence="3" id="KW-1133">Transmembrane helix</keyword>